<feature type="domain" description="CBS" evidence="4">
    <location>
        <begin position="82"/>
        <end position="138"/>
    </location>
</feature>
<evidence type="ECO:0000313" key="5">
    <source>
        <dbReference type="EMBL" id="OEV12954.1"/>
    </source>
</evidence>
<dbReference type="SUPFAM" id="SSF54631">
    <property type="entry name" value="CBS-domain pair"/>
    <property type="match status" value="1"/>
</dbReference>
<evidence type="ECO:0000313" key="6">
    <source>
        <dbReference type="Proteomes" id="UP000176005"/>
    </source>
</evidence>
<keyword evidence="1 2" id="KW-0129">CBS domain</keyword>
<dbReference type="InterPro" id="IPR000644">
    <property type="entry name" value="CBS_dom"/>
</dbReference>
<dbReference type="InterPro" id="IPR046342">
    <property type="entry name" value="CBS_dom_sf"/>
</dbReference>
<evidence type="ECO:0000259" key="3">
    <source>
        <dbReference type="PROSITE" id="PS50914"/>
    </source>
</evidence>
<dbReference type="EMBL" id="LJGW01000110">
    <property type="protein sequence ID" value="OEV12954.1"/>
    <property type="molecule type" value="Genomic_DNA"/>
</dbReference>
<evidence type="ECO:0000259" key="4">
    <source>
        <dbReference type="PROSITE" id="PS51371"/>
    </source>
</evidence>
<comment type="caution">
    <text evidence="5">The sequence shown here is derived from an EMBL/GenBank/DDBJ whole genome shotgun (WGS) entry which is preliminary data.</text>
</comment>
<organism evidence="5 6">
    <name type="scientific">Streptomyces nanshensis</name>
    <dbReference type="NCBI Taxonomy" id="518642"/>
    <lineage>
        <taxon>Bacteria</taxon>
        <taxon>Bacillati</taxon>
        <taxon>Actinomycetota</taxon>
        <taxon>Actinomycetes</taxon>
        <taxon>Kitasatosporales</taxon>
        <taxon>Streptomycetaceae</taxon>
        <taxon>Streptomyces</taxon>
    </lineage>
</organism>
<dbReference type="InterPro" id="IPR007055">
    <property type="entry name" value="BON_dom"/>
</dbReference>
<dbReference type="Gene3D" id="3.10.580.10">
    <property type="entry name" value="CBS-domain"/>
    <property type="match status" value="1"/>
</dbReference>
<gene>
    <name evidence="5" type="ORF">AN218_06010</name>
</gene>
<sequence length="200" mass="21861">MTHTVVAVGRQATFKDVAENMHEWRVSGMPVVEADGRVIGVVTEADLLAKEEYRDGVPNLNEPRERMERLLKSGALTAGEMMSTPAISVHQDARVTEAARIMAWKGVKRLPVVDGAGRLVGIVSRSDLLKVFLRSDEEIAEEIRQEVLGLLPDAAPTLRVQVDEGLATVRGTLDDRSLVPVAARLIRSVEGVVDVDFDLD</sequence>
<dbReference type="AlphaFoldDB" id="A0A1E7L9W9"/>
<evidence type="ECO:0008006" key="7">
    <source>
        <dbReference type="Google" id="ProtNLM"/>
    </source>
</evidence>
<dbReference type="InterPro" id="IPR017080">
    <property type="entry name" value="UCP036990_CBS_BON"/>
</dbReference>
<accession>A0A1E7L9W9</accession>
<dbReference type="PROSITE" id="PS51371">
    <property type="entry name" value="CBS"/>
    <property type="match status" value="2"/>
</dbReference>
<keyword evidence="6" id="KW-1185">Reference proteome</keyword>
<dbReference type="CDD" id="cd04586">
    <property type="entry name" value="CBS_pair_BON_assoc"/>
    <property type="match status" value="1"/>
</dbReference>
<feature type="domain" description="BON" evidence="3">
    <location>
        <begin position="135"/>
        <end position="200"/>
    </location>
</feature>
<dbReference type="PANTHER" id="PTHR43080:SF29">
    <property type="entry name" value="OS02G0818000 PROTEIN"/>
    <property type="match status" value="1"/>
</dbReference>
<dbReference type="Pfam" id="PF00571">
    <property type="entry name" value="CBS"/>
    <property type="match status" value="2"/>
</dbReference>
<name>A0A1E7L9W9_9ACTN</name>
<dbReference type="PIRSF" id="PIRSF036990">
    <property type="entry name" value="UCP036990_CBS_BON"/>
    <property type="match status" value="1"/>
</dbReference>
<feature type="domain" description="CBS" evidence="4">
    <location>
        <begin position="1"/>
        <end position="57"/>
    </location>
</feature>
<evidence type="ECO:0000256" key="2">
    <source>
        <dbReference type="PROSITE-ProRule" id="PRU00703"/>
    </source>
</evidence>
<protein>
    <recommendedName>
        <fullName evidence="7">CBS domain-containing protein</fullName>
    </recommendedName>
</protein>
<dbReference type="InterPro" id="IPR051257">
    <property type="entry name" value="Diverse_CBS-Domain"/>
</dbReference>
<dbReference type="SMART" id="SM00116">
    <property type="entry name" value="CBS"/>
    <property type="match status" value="2"/>
</dbReference>
<dbReference type="Proteomes" id="UP000176005">
    <property type="component" value="Unassembled WGS sequence"/>
</dbReference>
<dbReference type="Pfam" id="PF04972">
    <property type="entry name" value="BON"/>
    <property type="match status" value="1"/>
</dbReference>
<proteinExistence type="predicted"/>
<dbReference type="PANTHER" id="PTHR43080">
    <property type="entry name" value="CBS DOMAIN-CONTAINING PROTEIN CBSX3, MITOCHONDRIAL"/>
    <property type="match status" value="1"/>
</dbReference>
<dbReference type="PATRIC" id="fig|518642.10.peg.7357"/>
<dbReference type="PROSITE" id="PS50914">
    <property type="entry name" value="BON"/>
    <property type="match status" value="1"/>
</dbReference>
<reference evidence="5 6" key="1">
    <citation type="journal article" date="2016" name="Front. Microbiol.">
        <title>Comparative Genomics Analysis of Streptomyces Species Reveals Their Adaptation to the Marine Environment and Their Diversity at the Genomic Level.</title>
        <authorList>
            <person name="Tian X."/>
            <person name="Zhang Z."/>
            <person name="Yang T."/>
            <person name="Chen M."/>
            <person name="Li J."/>
            <person name="Chen F."/>
            <person name="Yang J."/>
            <person name="Li W."/>
            <person name="Zhang B."/>
            <person name="Zhang Z."/>
            <person name="Wu J."/>
            <person name="Zhang C."/>
            <person name="Long L."/>
            <person name="Xiao J."/>
        </authorList>
    </citation>
    <scope>NUCLEOTIDE SEQUENCE [LARGE SCALE GENOMIC DNA]</scope>
    <source>
        <strain evidence="5 6">SCSIO 10429</strain>
    </source>
</reference>
<evidence type="ECO:0000256" key="1">
    <source>
        <dbReference type="ARBA" id="ARBA00023122"/>
    </source>
</evidence>